<evidence type="ECO:0000313" key="8">
    <source>
        <dbReference type="Proteomes" id="UP001359485"/>
    </source>
</evidence>
<dbReference type="EMBL" id="JAWJWF010000004">
    <property type="protein sequence ID" value="KAK6633557.1"/>
    <property type="molecule type" value="Genomic_DNA"/>
</dbReference>
<feature type="domain" description="BHLH" evidence="6">
    <location>
        <begin position="143"/>
        <end position="195"/>
    </location>
</feature>
<keyword evidence="4" id="KW-0524">Neurogenesis</keyword>
<evidence type="ECO:0000256" key="4">
    <source>
        <dbReference type="ARBA" id="ARBA00022902"/>
    </source>
</evidence>
<dbReference type="CDD" id="cd19715">
    <property type="entry name" value="bHLH_TS_amos_like"/>
    <property type="match status" value="1"/>
</dbReference>
<organism evidence="7 8">
    <name type="scientific">Polyplax serrata</name>
    <name type="common">Common mouse louse</name>
    <dbReference type="NCBI Taxonomy" id="468196"/>
    <lineage>
        <taxon>Eukaryota</taxon>
        <taxon>Metazoa</taxon>
        <taxon>Ecdysozoa</taxon>
        <taxon>Arthropoda</taxon>
        <taxon>Hexapoda</taxon>
        <taxon>Insecta</taxon>
        <taxon>Pterygota</taxon>
        <taxon>Neoptera</taxon>
        <taxon>Paraneoptera</taxon>
        <taxon>Psocodea</taxon>
        <taxon>Troctomorpha</taxon>
        <taxon>Phthiraptera</taxon>
        <taxon>Anoplura</taxon>
        <taxon>Polyplacidae</taxon>
        <taxon>Polyplax</taxon>
    </lineage>
</organism>
<accession>A0ABR1B223</accession>
<sequence length="201" mass="23259">MIFIFQEAKKYSSCRKSKENCCHRTSVKTSFGKSPGDSFNTCRCSNSSYWLDLNNSNKQRRLEGGKNRKNSRAENELIRQMCVTRSEDVMVETDFNQFICKNWTGSCLNEEIGGYGYKNGKFATEQKKLGTETNQNRIEALKRRRLAANARERKRMNSLNDAFDRLRDVVPSLGNDRKLSKFETLQMAQTYINALYALLKD</sequence>
<protein>
    <recommendedName>
        <fullName evidence="6">BHLH domain-containing protein</fullName>
    </recommendedName>
</protein>
<evidence type="ECO:0000313" key="7">
    <source>
        <dbReference type="EMBL" id="KAK6633557.1"/>
    </source>
</evidence>
<reference evidence="7 8" key="1">
    <citation type="submission" date="2023-09" db="EMBL/GenBank/DDBJ databases">
        <title>Genomes of two closely related lineages of the louse Polyplax serrata with different host specificities.</title>
        <authorList>
            <person name="Martinu J."/>
            <person name="Tarabai H."/>
            <person name="Stefka J."/>
            <person name="Hypsa V."/>
        </authorList>
    </citation>
    <scope>NUCLEOTIDE SEQUENCE [LARGE SCALE GENOMIC DNA]</scope>
    <source>
        <strain evidence="7">98ZLc_SE</strain>
    </source>
</reference>
<proteinExistence type="predicted"/>
<keyword evidence="8" id="KW-1185">Reference proteome</keyword>
<evidence type="ECO:0000256" key="3">
    <source>
        <dbReference type="ARBA" id="ARBA00022782"/>
    </source>
</evidence>
<dbReference type="SUPFAM" id="SSF47459">
    <property type="entry name" value="HLH, helix-loop-helix DNA-binding domain"/>
    <property type="match status" value="1"/>
</dbReference>
<dbReference type="PANTHER" id="PTHR19290">
    <property type="entry name" value="BASIC HELIX-LOOP-HELIX PROTEIN NEUROGENIN-RELATED"/>
    <property type="match status" value="1"/>
</dbReference>
<comment type="subcellular location">
    <subcellularLocation>
        <location evidence="1">Nucleus</location>
    </subcellularLocation>
</comment>
<keyword evidence="5" id="KW-0539">Nucleus</keyword>
<dbReference type="InterPro" id="IPR036638">
    <property type="entry name" value="HLH_DNA-bd_sf"/>
</dbReference>
<dbReference type="Proteomes" id="UP001359485">
    <property type="component" value="Unassembled WGS sequence"/>
</dbReference>
<evidence type="ECO:0000259" key="6">
    <source>
        <dbReference type="PROSITE" id="PS50888"/>
    </source>
</evidence>
<gene>
    <name evidence="7" type="ORF">RUM44_004164</name>
</gene>
<evidence type="ECO:0000256" key="2">
    <source>
        <dbReference type="ARBA" id="ARBA00022473"/>
    </source>
</evidence>
<dbReference type="SMART" id="SM00353">
    <property type="entry name" value="HLH"/>
    <property type="match status" value="1"/>
</dbReference>
<dbReference type="PROSITE" id="PS50888">
    <property type="entry name" value="BHLH"/>
    <property type="match status" value="1"/>
</dbReference>
<dbReference type="Pfam" id="PF00010">
    <property type="entry name" value="HLH"/>
    <property type="match status" value="1"/>
</dbReference>
<comment type="caution">
    <text evidence="7">The sequence shown here is derived from an EMBL/GenBank/DDBJ whole genome shotgun (WGS) entry which is preliminary data.</text>
</comment>
<keyword evidence="2" id="KW-0217">Developmental protein</keyword>
<evidence type="ECO:0000256" key="5">
    <source>
        <dbReference type="ARBA" id="ARBA00023242"/>
    </source>
</evidence>
<name>A0ABR1B223_POLSC</name>
<dbReference type="InterPro" id="IPR011598">
    <property type="entry name" value="bHLH_dom"/>
</dbReference>
<dbReference type="Gene3D" id="4.10.280.10">
    <property type="entry name" value="Helix-loop-helix DNA-binding domain"/>
    <property type="match status" value="1"/>
</dbReference>
<dbReference type="InterPro" id="IPR050359">
    <property type="entry name" value="bHLH_transcription_factors"/>
</dbReference>
<evidence type="ECO:0000256" key="1">
    <source>
        <dbReference type="ARBA" id="ARBA00004123"/>
    </source>
</evidence>
<dbReference type="PANTHER" id="PTHR19290:SF162">
    <property type="entry name" value="TRANSCRIPTION FACTOR ATOH7"/>
    <property type="match status" value="1"/>
</dbReference>
<keyword evidence="3" id="KW-0221">Differentiation</keyword>